<dbReference type="InterPro" id="IPR000847">
    <property type="entry name" value="LysR_HTH_N"/>
</dbReference>
<evidence type="ECO:0000256" key="1">
    <source>
        <dbReference type="ARBA" id="ARBA00009437"/>
    </source>
</evidence>
<dbReference type="Gene3D" id="1.10.10.10">
    <property type="entry name" value="Winged helix-like DNA-binding domain superfamily/Winged helix DNA-binding domain"/>
    <property type="match status" value="1"/>
</dbReference>
<keyword evidence="3" id="KW-0238">DNA-binding</keyword>
<name>C8VX87_DESAS</name>
<dbReference type="GO" id="GO:0003700">
    <property type="term" value="F:DNA-binding transcription factor activity"/>
    <property type="evidence" value="ECO:0007669"/>
    <property type="project" value="InterPro"/>
</dbReference>
<dbReference type="InterPro" id="IPR036390">
    <property type="entry name" value="WH_DNA-bd_sf"/>
</dbReference>
<dbReference type="SUPFAM" id="SSF53850">
    <property type="entry name" value="Periplasmic binding protein-like II"/>
    <property type="match status" value="1"/>
</dbReference>
<reference evidence="6 7" key="1">
    <citation type="journal article" date="2009" name="Stand. Genomic Sci.">
        <title>Complete genome sequence of Desulfotomaculum acetoxidans type strain (5575).</title>
        <authorList>
            <person name="Spring S."/>
            <person name="Lapidus A."/>
            <person name="Schroder M."/>
            <person name="Gleim D."/>
            <person name="Sims D."/>
            <person name="Meincke L."/>
            <person name="Glavina Del Rio T."/>
            <person name="Tice H."/>
            <person name="Copeland A."/>
            <person name="Cheng J.F."/>
            <person name="Lucas S."/>
            <person name="Chen F."/>
            <person name="Nolan M."/>
            <person name="Bruce D."/>
            <person name="Goodwin L."/>
            <person name="Pitluck S."/>
            <person name="Ivanova N."/>
            <person name="Mavromatis K."/>
            <person name="Mikhailova N."/>
            <person name="Pati A."/>
            <person name="Chen A."/>
            <person name="Palaniappan K."/>
            <person name="Land M."/>
            <person name="Hauser L."/>
            <person name="Chang Y.J."/>
            <person name="Jeffries C.D."/>
            <person name="Chain P."/>
            <person name="Saunders E."/>
            <person name="Brettin T."/>
            <person name="Detter J.C."/>
            <person name="Goker M."/>
            <person name="Bristow J."/>
            <person name="Eisen J.A."/>
            <person name="Markowitz V."/>
            <person name="Hugenholtz P."/>
            <person name="Kyrpides N.C."/>
            <person name="Klenk H.P."/>
            <person name="Han C."/>
        </authorList>
    </citation>
    <scope>NUCLEOTIDE SEQUENCE [LARGE SCALE GENOMIC DNA]</scope>
    <source>
        <strain evidence="7">ATCC 49208 / DSM 771 / VKM B-1644</strain>
    </source>
</reference>
<evidence type="ECO:0000313" key="7">
    <source>
        <dbReference type="Proteomes" id="UP000002217"/>
    </source>
</evidence>
<dbReference type="SUPFAM" id="SSF46785">
    <property type="entry name" value="Winged helix' DNA-binding domain"/>
    <property type="match status" value="1"/>
</dbReference>
<dbReference type="HOGENOM" id="CLU_039613_6_1_9"/>
<gene>
    <name evidence="6" type="ordered locus">Dtox_3776</name>
</gene>
<dbReference type="InterPro" id="IPR036388">
    <property type="entry name" value="WH-like_DNA-bd_sf"/>
</dbReference>
<dbReference type="EMBL" id="CP001720">
    <property type="protein sequence ID" value="ACV64483.1"/>
    <property type="molecule type" value="Genomic_DNA"/>
</dbReference>
<dbReference type="PRINTS" id="PR00039">
    <property type="entry name" value="HTHLYSR"/>
</dbReference>
<dbReference type="PANTHER" id="PTHR30126">
    <property type="entry name" value="HTH-TYPE TRANSCRIPTIONAL REGULATOR"/>
    <property type="match status" value="1"/>
</dbReference>
<evidence type="ECO:0000256" key="4">
    <source>
        <dbReference type="ARBA" id="ARBA00023163"/>
    </source>
</evidence>
<dbReference type="AlphaFoldDB" id="C8VX87"/>
<evidence type="ECO:0000256" key="2">
    <source>
        <dbReference type="ARBA" id="ARBA00023015"/>
    </source>
</evidence>
<dbReference type="InterPro" id="IPR005119">
    <property type="entry name" value="LysR_subst-bd"/>
</dbReference>
<dbReference type="Pfam" id="PF03466">
    <property type="entry name" value="LysR_substrate"/>
    <property type="match status" value="1"/>
</dbReference>
<keyword evidence="2" id="KW-0805">Transcription regulation</keyword>
<keyword evidence="4" id="KW-0804">Transcription</keyword>
<dbReference type="Pfam" id="PF00126">
    <property type="entry name" value="HTH_1"/>
    <property type="match status" value="1"/>
</dbReference>
<accession>C8VX87</accession>
<keyword evidence="7" id="KW-1185">Reference proteome</keyword>
<sequence>MQIKIFINSWRSLYVRTSTADFYGCFGKKNFSRAGELLKLTQPAISQHIHALEEYYGAKLFERSSKRVELTKAGEVLHHYAQEIMKMHQVAKRAVADLVEMVSGDLKIGASFTIGEYVLPRLLGAFSQKYTEVMFSELIGNTEFIHEKTRERVIDVGLVEGLVEDSHLIIEPFLQDELVFIAAPGHPLAKKTFLTREDISEIPFTFILREVGSGTKLAMDDVLHELKLKPARSMTMGSTQAIKEAVEANLGISFISKWALRKELQLGTLKLLRIKDFNVTREFYLIRNKDKFESKATEEFVKFIMDRSVSQILG</sequence>
<dbReference type="KEGG" id="dae:Dtox_3776"/>
<dbReference type="Proteomes" id="UP000002217">
    <property type="component" value="Chromosome"/>
</dbReference>
<protein>
    <submittedName>
        <fullName evidence="6">Transcriptional regulator, LysR family</fullName>
    </submittedName>
</protein>
<dbReference type="GO" id="GO:0000976">
    <property type="term" value="F:transcription cis-regulatory region binding"/>
    <property type="evidence" value="ECO:0007669"/>
    <property type="project" value="TreeGrafter"/>
</dbReference>
<dbReference type="CDD" id="cd08420">
    <property type="entry name" value="PBP2_CysL_like"/>
    <property type="match status" value="1"/>
</dbReference>
<dbReference type="RefSeq" id="WP_015759167.1">
    <property type="nucleotide sequence ID" value="NC_013216.1"/>
</dbReference>
<evidence type="ECO:0000313" key="6">
    <source>
        <dbReference type="EMBL" id="ACV64483.1"/>
    </source>
</evidence>
<dbReference type="eggNOG" id="COG0583">
    <property type="taxonomic scope" value="Bacteria"/>
</dbReference>
<feature type="domain" description="HTH lysR-type" evidence="5">
    <location>
        <begin position="29"/>
        <end position="71"/>
    </location>
</feature>
<evidence type="ECO:0000256" key="3">
    <source>
        <dbReference type="ARBA" id="ARBA00023125"/>
    </source>
</evidence>
<dbReference type="PANTHER" id="PTHR30126:SF39">
    <property type="entry name" value="HTH-TYPE TRANSCRIPTIONAL REGULATOR CYSL"/>
    <property type="match status" value="1"/>
</dbReference>
<dbReference type="PROSITE" id="PS50931">
    <property type="entry name" value="HTH_LYSR"/>
    <property type="match status" value="1"/>
</dbReference>
<evidence type="ECO:0000259" key="5">
    <source>
        <dbReference type="PROSITE" id="PS50931"/>
    </source>
</evidence>
<dbReference type="Gene3D" id="3.40.190.290">
    <property type="match status" value="1"/>
</dbReference>
<proteinExistence type="inferred from homology"/>
<comment type="similarity">
    <text evidence="1">Belongs to the LysR transcriptional regulatory family.</text>
</comment>
<organism evidence="6 7">
    <name type="scientific">Desulfofarcimen acetoxidans (strain ATCC 49208 / DSM 771 / KCTC 5769 / VKM B-1644 / 5575)</name>
    <name type="common">Desulfotomaculum acetoxidans</name>
    <dbReference type="NCBI Taxonomy" id="485916"/>
    <lineage>
        <taxon>Bacteria</taxon>
        <taxon>Bacillati</taxon>
        <taxon>Bacillota</taxon>
        <taxon>Clostridia</taxon>
        <taxon>Eubacteriales</taxon>
        <taxon>Peptococcaceae</taxon>
        <taxon>Desulfofarcimen</taxon>
    </lineage>
</organism>